<dbReference type="PANTHER" id="PTHR46182">
    <property type="entry name" value="FI19480P1"/>
    <property type="match status" value="1"/>
</dbReference>
<dbReference type="GO" id="GO:0031410">
    <property type="term" value="C:cytoplasmic vesicle"/>
    <property type="evidence" value="ECO:0007669"/>
    <property type="project" value="TreeGrafter"/>
</dbReference>
<accession>A0A382D7K8</accession>
<dbReference type="InterPro" id="IPR013783">
    <property type="entry name" value="Ig-like_fold"/>
</dbReference>
<dbReference type="GO" id="GO:0016020">
    <property type="term" value="C:membrane"/>
    <property type="evidence" value="ECO:0007669"/>
    <property type="project" value="TreeGrafter"/>
</dbReference>
<gene>
    <name evidence="2" type="ORF">METZ01_LOCUS186471</name>
</gene>
<dbReference type="GO" id="GO:0001764">
    <property type="term" value="P:neuron migration"/>
    <property type="evidence" value="ECO:0007669"/>
    <property type="project" value="TreeGrafter"/>
</dbReference>
<dbReference type="AlphaFoldDB" id="A0A382D7K8"/>
<evidence type="ECO:0000259" key="1">
    <source>
        <dbReference type="SMART" id="SM00089"/>
    </source>
</evidence>
<dbReference type="PANTHER" id="PTHR46182:SF2">
    <property type="entry name" value="FI19480P1"/>
    <property type="match status" value="1"/>
</dbReference>
<feature type="non-terminal residue" evidence="2">
    <location>
        <position position="593"/>
    </location>
</feature>
<feature type="domain" description="PKD/Chitinase" evidence="1">
    <location>
        <begin position="315"/>
        <end position="401"/>
    </location>
</feature>
<proteinExistence type="predicted"/>
<sequence>MKKIRIIPLLILLFANFLLAQDPPVADAGDDITVSSGCTESVILDGSSSSGDNLNFLWLAINCTVLTDFDEDTLIFEIPQTDFDYDYYFSLTVTDGSGDTSTDTVTVTVLSDNIPAADAGPNFTACDLMASGDDYRVYLNGSNSFDQEDGTDIDFLWTVLDTGITISTGESTKSNPYFNHPVDLSEDTDFRIELMVTDGSGFCSGYDTVTVTCLANMCPLANAGNDFELSSGCNASFILDGSSSLDPDGESLTYNWISLDGYISNIQNGTSDSATFNIPGFTVDKDLRFELTVSDGTNEDKDTLEVEFKFDEAPVADAGEDISTNLISVILDGSGSTDDNISNLDYDWNSLDGPSISSSNQSVATANFNDSHTGGAYRFELEVDDGYCSHTDTVTITVLDNMNPIAEAGDNFALSGGCQSIFYLDGTDSDDPEGDSLTYVWSVVDSLSAYLSNTFADSAMFTINDMVIGEKVTFYLTVTDVAGLSHMDSVAVTILDDIPPVADAGVDFESCEYVKSGSSYRVYLNGSGSSDIDGTIKFKWVQLEGIDVNLSSSQSRKETPYFKYPSSVTENSEVIFQLRVYDSEEYCEDFDTV</sequence>
<reference evidence="2" key="1">
    <citation type="submission" date="2018-05" db="EMBL/GenBank/DDBJ databases">
        <authorList>
            <person name="Lanie J.A."/>
            <person name="Ng W.-L."/>
            <person name="Kazmierczak K.M."/>
            <person name="Andrzejewski T.M."/>
            <person name="Davidsen T.M."/>
            <person name="Wayne K.J."/>
            <person name="Tettelin H."/>
            <person name="Glass J.I."/>
            <person name="Rusch D."/>
            <person name="Podicherti R."/>
            <person name="Tsui H.-C.T."/>
            <person name="Winkler M.E."/>
        </authorList>
    </citation>
    <scope>NUCLEOTIDE SEQUENCE</scope>
</reference>
<name>A0A382D7K8_9ZZZZ</name>
<organism evidence="2">
    <name type="scientific">marine metagenome</name>
    <dbReference type="NCBI Taxonomy" id="408172"/>
    <lineage>
        <taxon>unclassified sequences</taxon>
        <taxon>metagenomes</taxon>
        <taxon>ecological metagenomes</taxon>
    </lineage>
</organism>
<dbReference type="Pfam" id="PF22352">
    <property type="entry name" value="K319L-like_PKD"/>
    <property type="match status" value="4"/>
</dbReference>
<dbReference type="EMBL" id="UINC01037714">
    <property type="protein sequence ID" value="SVB33617.1"/>
    <property type="molecule type" value="Genomic_DNA"/>
</dbReference>
<dbReference type="Gene3D" id="2.60.40.10">
    <property type="entry name" value="Immunoglobulins"/>
    <property type="match status" value="6"/>
</dbReference>
<evidence type="ECO:0000313" key="2">
    <source>
        <dbReference type="EMBL" id="SVB33617.1"/>
    </source>
</evidence>
<dbReference type="SMART" id="SM00089">
    <property type="entry name" value="PKD"/>
    <property type="match status" value="2"/>
</dbReference>
<dbReference type="InterPro" id="IPR029865">
    <property type="entry name" value="KIAA0319-like"/>
</dbReference>
<dbReference type="InterPro" id="IPR022409">
    <property type="entry name" value="PKD/Chitinase_dom"/>
</dbReference>
<protein>
    <recommendedName>
        <fullName evidence="1">PKD/Chitinase domain-containing protein</fullName>
    </recommendedName>
</protein>
<feature type="domain" description="PKD/Chitinase" evidence="1">
    <location>
        <begin position="25"/>
        <end position="112"/>
    </location>
</feature>